<evidence type="ECO:0000313" key="5">
    <source>
        <dbReference type="EMBL" id="GBE89643.1"/>
    </source>
</evidence>
<dbReference type="OrthoDB" id="185618at2759"/>
<feature type="compositionally biased region" description="Low complexity" evidence="3">
    <location>
        <begin position="445"/>
        <end position="457"/>
    </location>
</feature>
<dbReference type="Gene3D" id="2.30.29.30">
    <property type="entry name" value="Pleckstrin-homology domain (PH domain)/Phosphotyrosine-binding domain (PTB)"/>
    <property type="match status" value="1"/>
</dbReference>
<feature type="region of interest" description="Disordered" evidence="3">
    <location>
        <begin position="129"/>
        <end position="512"/>
    </location>
</feature>
<feature type="compositionally biased region" description="Basic and acidic residues" evidence="3">
    <location>
        <begin position="134"/>
        <end position="143"/>
    </location>
</feature>
<comment type="caution">
    <text evidence="5">The sequence shown here is derived from an EMBL/GenBank/DDBJ whole genome shotgun (WGS) entry which is preliminary data.</text>
</comment>
<dbReference type="SUPFAM" id="SSF50729">
    <property type="entry name" value="PH domain-like"/>
    <property type="match status" value="1"/>
</dbReference>
<dbReference type="PROSITE" id="PS50196">
    <property type="entry name" value="RANBD1"/>
    <property type="match status" value="1"/>
</dbReference>
<feature type="compositionally biased region" description="Polar residues" evidence="3">
    <location>
        <begin position="270"/>
        <end position="281"/>
    </location>
</feature>
<dbReference type="EMBL" id="BFAD01000016">
    <property type="protein sequence ID" value="GBE89643.1"/>
    <property type="molecule type" value="Genomic_DNA"/>
</dbReference>
<evidence type="ECO:0000256" key="2">
    <source>
        <dbReference type="ARBA" id="ARBA00023242"/>
    </source>
</evidence>
<feature type="compositionally biased region" description="Low complexity" evidence="3">
    <location>
        <begin position="549"/>
        <end position="560"/>
    </location>
</feature>
<dbReference type="Proteomes" id="UP000287166">
    <property type="component" value="Unassembled WGS sequence"/>
</dbReference>
<dbReference type="Pfam" id="PF00638">
    <property type="entry name" value="Ran_BP1"/>
    <property type="match status" value="1"/>
</dbReference>
<keyword evidence="2" id="KW-0539">Nucleus</keyword>
<feature type="compositionally biased region" description="Basic and acidic residues" evidence="3">
    <location>
        <begin position="44"/>
        <end position="57"/>
    </location>
</feature>
<dbReference type="SMART" id="SM00160">
    <property type="entry name" value="RanBD"/>
    <property type="match status" value="1"/>
</dbReference>
<feature type="compositionally biased region" description="Acidic residues" evidence="3">
    <location>
        <begin position="231"/>
        <end position="252"/>
    </location>
</feature>
<feature type="compositionally biased region" description="Basic and acidic residues" evidence="3">
    <location>
        <begin position="205"/>
        <end position="227"/>
    </location>
</feature>
<feature type="compositionally biased region" description="Basic and acidic residues" evidence="3">
    <location>
        <begin position="458"/>
        <end position="467"/>
    </location>
</feature>
<dbReference type="STRING" id="139825.A0A401H5I0"/>
<comment type="subcellular location">
    <subcellularLocation>
        <location evidence="1">Nucleus</location>
    </subcellularLocation>
</comment>
<evidence type="ECO:0000259" key="4">
    <source>
        <dbReference type="PROSITE" id="PS50196"/>
    </source>
</evidence>
<dbReference type="GO" id="GO:0005634">
    <property type="term" value="C:nucleus"/>
    <property type="evidence" value="ECO:0007669"/>
    <property type="project" value="UniProtKB-SubCell"/>
</dbReference>
<reference evidence="5 6" key="1">
    <citation type="journal article" date="2018" name="Sci. Rep.">
        <title>Genome sequence of the cauliflower mushroom Sparassis crispa (Hanabiratake) and its association with beneficial usage.</title>
        <authorList>
            <person name="Kiyama R."/>
            <person name="Furutani Y."/>
            <person name="Kawaguchi K."/>
            <person name="Nakanishi T."/>
        </authorList>
    </citation>
    <scope>NUCLEOTIDE SEQUENCE [LARGE SCALE GENOMIC DNA]</scope>
</reference>
<dbReference type="PANTHER" id="PTHR23138">
    <property type="entry name" value="RAN BINDING PROTEIN"/>
    <property type="match status" value="1"/>
</dbReference>
<feature type="compositionally biased region" description="Low complexity" evidence="3">
    <location>
        <begin position="392"/>
        <end position="405"/>
    </location>
</feature>
<feature type="region of interest" description="Disordered" evidence="3">
    <location>
        <begin position="524"/>
        <end position="602"/>
    </location>
</feature>
<protein>
    <recommendedName>
        <fullName evidence="4">RanBD1 domain-containing protein</fullName>
    </recommendedName>
</protein>
<evidence type="ECO:0000256" key="3">
    <source>
        <dbReference type="SAM" id="MobiDB-lite"/>
    </source>
</evidence>
<feature type="compositionally biased region" description="Basic and acidic residues" evidence="3">
    <location>
        <begin position="290"/>
        <end position="318"/>
    </location>
</feature>
<evidence type="ECO:0000256" key="1">
    <source>
        <dbReference type="ARBA" id="ARBA00004123"/>
    </source>
</evidence>
<evidence type="ECO:0000313" key="6">
    <source>
        <dbReference type="Proteomes" id="UP000287166"/>
    </source>
</evidence>
<organism evidence="5 6">
    <name type="scientific">Sparassis crispa</name>
    <dbReference type="NCBI Taxonomy" id="139825"/>
    <lineage>
        <taxon>Eukaryota</taxon>
        <taxon>Fungi</taxon>
        <taxon>Dikarya</taxon>
        <taxon>Basidiomycota</taxon>
        <taxon>Agaricomycotina</taxon>
        <taxon>Agaricomycetes</taxon>
        <taxon>Polyporales</taxon>
        <taxon>Sparassidaceae</taxon>
        <taxon>Sparassis</taxon>
    </lineage>
</organism>
<dbReference type="PANTHER" id="PTHR23138:SF142">
    <property type="entry name" value="RAN-BINDING PROTEIN 3B-RELATED"/>
    <property type="match status" value="1"/>
</dbReference>
<feature type="compositionally biased region" description="Low complexity" evidence="3">
    <location>
        <begin position="366"/>
        <end position="384"/>
    </location>
</feature>
<dbReference type="InterPro" id="IPR000156">
    <property type="entry name" value="Ran_bind_dom"/>
</dbReference>
<dbReference type="RefSeq" id="XP_027620556.1">
    <property type="nucleotide sequence ID" value="XM_027764755.1"/>
</dbReference>
<feature type="domain" description="RanBD1" evidence="4">
    <location>
        <begin position="611"/>
        <end position="686"/>
    </location>
</feature>
<dbReference type="InParanoid" id="A0A401H5I0"/>
<gene>
    <name evidence="5" type="ORF">SCP_1603070</name>
</gene>
<dbReference type="InterPro" id="IPR045255">
    <property type="entry name" value="RanBP1-like"/>
</dbReference>
<dbReference type="InterPro" id="IPR011993">
    <property type="entry name" value="PH-like_dom_sf"/>
</dbReference>
<proteinExistence type="predicted"/>
<keyword evidence="6" id="KW-1185">Reference proteome</keyword>
<feature type="compositionally biased region" description="Polar residues" evidence="3">
    <location>
        <begin position="527"/>
        <end position="541"/>
    </location>
</feature>
<feature type="compositionally biased region" description="Low complexity" evidence="3">
    <location>
        <begin position="468"/>
        <end position="482"/>
    </location>
</feature>
<dbReference type="GeneID" id="38786560"/>
<feature type="compositionally biased region" description="Polar residues" evidence="3">
    <location>
        <begin position="420"/>
        <end position="444"/>
    </location>
</feature>
<sequence>MEAQDDSELSPGKTTPEETHTEEQVDSQGMASLPRTPDLLECNDELKASRKREREVSLEPATPQPTSVDVDTEHTDIKEPRTPKKKNRVSAALVAAQEEDEDPVLSCSPPHESKIRQISQGVEEITWQNTQKVADSDQVKEETEDKEEDHEMEDTTAPSIRGQEPATAELGREEEQVRSPAVAGQTPPAVDVAIEEDEQSDDADMSEKLTDTLRENNDEATSDEAKPNEATTDEATLDEATTDEATPDEATTDEAKPDEPIPDEAIPNAVTPSAESVTITEPASIPLPHSRRDSESDVDQEKGLKRKLADRAVSDRLVHGQTAPEVNGVAPESGTMKRQRDDPDEDANPRLTKRPTPPPDEEEPKASSSKTSSPTLSTPTVTPKLGGFMAYASGSSPFSAASGPSIFGRKPPSSPWASLGATSSGHTSPSLTASTFSPMSVGTASSSPFKESSSSKESQNEVHKRTGFEAFASSTSPFASAAKRPKSPPPPLGGLGSLNRSHSPSRHSQARVVNAFSAYATGGAHSFSAQTSTRSSGTNSPALGDGANSSTSVRASSSDSKPVGLGIFAGGKDEDDEEHDETQSDSGQTFGERLRAQKDEEKISDDLGRPALTEQEMLTGEEDEETVYQVRGKLYALSEDTHWKERGTGTLRLNVRRDDGTGARLVMRKEAVYTVVLNAPLFRGMRCSLAQDPRYLRFSIFEHGSTTHFSLRVANTKIAAELLEEINSHIPSE</sequence>
<name>A0A401H5I0_9APHY</name>
<feature type="region of interest" description="Disordered" evidence="3">
    <location>
        <begin position="1"/>
        <end position="113"/>
    </location>
</feature>
<dbReference type="AlphaFoldDB" id="A0A401H5I0"/>
<feature type="compositionally biased region" description="Acidic residues" evidence="3">
    <location>
        <begin position="144"/>
        <end position="154"/>
    </location>
</feature>
<feature type="compositionally biased region" description="Basic and acidic residues" evidence="3">
    <location>
        <begin position="71"/>
        <end position="82"/>
    </location>
</feature>
<feature type="compositionally biased region" description="Acidic residues" evidence="3">
    <location>
        <begin position="193"/>
        <end position="204"/>
    </location>
</feature>
<accession>A0A401H5I0</accession>
<feature type="compositionally biased region" description="Basic and acidic residues" evidence="3">
    <location>
        <begin position="592"/>
        <end position="602"/>
    </location>
</feature>